<sequence length="199" mass="22231">MEGIYLLSTILFTAWSYQVSILEFSAAITSFIGVGLGVTAKRITWPWWALSSALYAIFFYQADLFASAALQIVFIAAAIWGWFGWGPKGAMPSALSTQHRALWAAGLILSFVALTPLLQNLGAAATWSDALIFLGSFFAQTIMVYEKYEAWPLWFAIDLLATVQYAILGYWFTAVLYAAFTLIALIGWKRWYESHRSAH</sequence>
<feature type="transmembrane region" description="Helical" evidence="7">
    <location>
        <begin position="101"/>
        <end position="118"/>
    </location>
</feature>
<feature type="transmembrane region" description="Helical" evidence="7">
    <location>
        <begin position="52"/>
        <end position="81"/>
    </location>
</feature>
<dbReference type="AlphaFoldDB" id="A0A6J6IVW9"/>
<dbReference type="PANTHER" id="PTHR36122">
    <property type="entry name" value="NICOTINAMIDE RIBOSIDE TRANSPORTER PNUC"/>
    <property type="match status" value="1"/>
</dbReference>
<evidence type="ECO:0000256" key="2">
    <source>
        <dbReference type="ARBA" id="ARBA00022448"/>
    </source>
</evidence>
<keyword evidence="5 7" id="KW-1133">Transmembrane helix</keyword>
<organism evidence="8">
    <name type="scientific">freshwater metagenome</name>
    <dbReference type="NCBI Taxonomy" id="449393"/>
    <lineage>
        <taxon>unclassified sequences</taxon>
        <taxon>metagenomes</taxon>
        <taxon>ecological metagenomes</taxon>
    </lineage>
</organism>
<dbReference type="GO" id="GO:0034257">
    <property type="term" value="F:nicotinamide riboside transmembrane transporter activity"/>
    <property type="evidence" value="ECO:0007669"/>
    <property type="project" value="InterPro"/>
</dbReference>
<dbReference type="GO" id="GO:0005886">
    <property type="term" value="C:plasma membrane"/>
    <property type="evidence" value="ECO:0007669"/>
    <property type="project" value="UniProtKB-SubCell"/>
</dbReference>
<evidence type="ECO:0000256" key="6">
    <source>
        <dbReference type="ARBA" id="ARBA00023136"/>
    </source>
</evidence>
<keyword evidence="2" id="KW-0813">Transport</keyword>
<proteinExistence type="predicted"/>
<feature type="transmembrane region" description="Helical" evidence="7">
    <location>
        <begin position="20"/>
        <end position="40"/>
    </location>
</feature>
<evidence type="ECO:0000256" key="3">
    <source>
        <dbReference type="ARBA" id="ARBA00022475"/>
    </source>
</evidence>
<dbReference type="EMBL" id="CAEZVH010000084">
    <property type="protein sequence ID" value="CAB4628661.1"/>
    <property type="molecule type" value="Genomic_DNA"/>
</dbReference>
<protein>
    <submittedName>
        <fullName evidence="8">Unannotated protein</fullName>
    </submittedName>
</protein>
<evidence type="ECO:0000256" key="5">
    <source>
        <dbReference type="ARBA" id="ARBA00022989"/>
    </source>
</evidence>
<name>A0A6J6IVW9_9ZZZZ</name>
<dbReference type="Pfam" id="PF04973">
    <property type="entry name" value="NMN_transporter"/>
    <property type="match status" value="1"/>
</dbReference>
<evidence type="ECO:0000313" key="8">
    <source>
        <dbReference type="EMBL" id="CAB4628661.1"/>
    </source>
</evidence>
<keyword evidence="4 7" id="KW-0812">Transmembrane</keyword>
<dbReference type="PANTHER" id="PTHR36122:SF2">
    <property type="entry name" value="NICOTINAMIDE RIBOSIDE TRANSPORTER PNUC"/>
    <property type="match status" value="1"/>
</dbReference>
<reference evidence="8" key="1">
    <citation type="submission" date="2020-05" db="EMBL/GenBank/DDBJ databases">
        <authorList>
            <person name="Chiriac C."/>
            <person name="Salcher M."/>
            <person name="Ghai R."/>
            <person name="Kavagutti S V."/>
        </authorList>
    </citation>
    <scope>NUCLEOTIDE SEQUENCE</scope>
</reference>
<feature type="transmembrane region" description="Helical" evidence="7">
    <location>
        <begin position="168"/>
        <end position="188"/>
    </location>
</feature>
<dbReference type="NCBIfam" id="TIGR01528">
    <property type="entry name" value="NMN_trans_PnuC"/>
    <property type="match status" value="1"/>
</dbReference>
<accession>A0A6J6IVW9</accession>
<keyword evidence="3" id="KW-1003">Cell membrane</keyword>
<evidence type="ECO:0000256" key="7">
    <source>
        <dbReference type="SAM" id="Phobius"/>
    </source>
</evidence>
<comment type="subcellular location">
    <subcellularLocation>
        <location evidence="1">Cell membrane</location>
        <topology evidence="1">Multi-pass membrane protein</topology>
    </subcellularLocation>
</comment>
<evidence type="ECO:0000256" key="4">
    <source>
        <dbReference type="ARBA" id="ARBA00022692"/>
    </source>
</evidence>
<keyword evidence="6 7" id="KW-0472">Membrane</keyword>
<gene>
    <name evidence="8" type="ORF">UFOPK1951_00729</name>
</gene>
<dbReference type="InterPro" id="IPR006419">
    <property type="entry name" value="NMN_transpt_PnuC"/>
</dbReference>
<feature type="transmembrane region" description="Helical" evidence="7">
    <location>
        <begin position="130"/>
        <end position="148"/>
    </location>
</feature>
<evidence type="ECO:0000256" key="1">
    <source>
        <dbReference type="ARBA" id="ARBA00004651"/>
    </source>
</evidence>